<reference evidence="1" key="1">
    <citation type="submission" date="2023-08" db="EMBL/GenBank/DDBJ databases">
        <title>Reference Genome Resource for the Citrus Pathogen Phytophthora citrophthora.</title>
        <authorList>
            <person name="Moller H."/>
            <person name="Coetzee B."/>
            <person name="Rose L.J."/>
            <person name="Van Niekerk J.M."/>
        </authorList>
    </citation>
    <scope>NUCLEOTIDE SEQUENCE</scope>
    <source>
        <strain evidence="1">STE-U-9442</strain>
    </source>
</reference>
<name>A0AAD9G3B1_9STRA</name>
<dbReference type="AlphaFoldDB" id="A0AAD9G3B1"/>
<evidence type="ECO:0000313" key="2">
    <source>
        <dbReference type="Proteomes" id="UP001259832"/>
    </source>
</evidence>
<organism evidence="1 2">
    <name type="scientific">Phytophthora citrophthora</name>
    <dbReference type="NCBI Taxonomy" id="4793"/>
    <lineage>
        <taxon>Eukaryota</taxon>
        <taxon>Sar</taxon>
        <taxon>Stramenopiles</taxon>
        <taxon>Oomycota</taxon>
        <taxon>Peronosporomycetes</taxon>
        <taxon>Peronosporales</taxon>
        <taxon>Peronosporaceae</taxon>
        <taxon>Phytophthora</taxon>
    </lineage>
</organism>
<evidence type="ECO:0000313" key="1">
    <source>
        <dbReference type="EMBL" id="KAK1931234.1"/>
    </source>
</evidence>
<accession>A0AAD9G3B1</accession>
<dbReference type="Proteomes" id="UP001259832">
    <property type="component" value="Unassembled WGS sequence"/>
</dbReference>
<proteinExistence type="predicted"/>
<keyword evidence="2" id="KW-1185">Reference proteome</keyword>
<dbReference type="EMBL" id="JASMQC010000035">
    <property type="protein sequence ID" value="KAK1931234.1"/>
    <property type="molecule type" value="Genomic_DNA"/>
</dbReference>
<gene>
    <name evidence="1" type="ORF">P3T76_013423</name>
</gene>
<sequence>MGQMLLTDPEIESPKGQQRSLEHWSCLLRHNEESHQVKSARTVPSRCKMKLSGSTISRSISAFVAIPTKNGFRSEPLPTIGRPALSRSHANVKGSVMVSEPPYACSRIHAVRSWTRSWFAICAVAELCAPNSEMDTCSEAKHVTIFPRHAHFTGHASAQVLELQSSSR</sequence>
<comment type="caution">
    <text evidence="1">The sequence shown here is derived from an EMBL/GenBank/DDBJ whole genome shotgun (WGS) entry which is preliminary data.</text>
</comment>
<protein>
    <submittedName>
        <fullName evidence="1">Uncharacterized protein</fullName>
    </submittedName>
</protein>